<sequence length="240" mass="26076">MSVIPPDFPHSTAINAHGFYCIPGTFRKREVAQMLLKGEVNEPRTLSLMRQFAGNGDVVSGGAFVGDFLPFLSRSLKRGAYLHSFEPNPTGFAATTMTVALNDLTNVRLSPVAVGNETGVLPLLVADAAGKQMGGTSMIVAEAQEGRTVDVEIVRIDDLVPADRKVSVLQLDIEGYEWQALEGAPQTIGKGHPLIVLETLAAQDPREIEKKLRALCPAADYTFMGMIERNAFYKPFKSKK</sequence>
<dbReference type="SUPFAM" id="SSF53335">
    <property type="entry name" value="S-adenosyl-L-methionine-dependent methyltransferases"/>
    <property type="match status" value="1"/>
</dbReference>
<dbReference type="InterPro" id="IPR006342">
    <property type="entry name" value="FkbM_mtfrase"/>
</dbReference>
<organism evidence="2 3">
    <name type="scientific">Sulfitobacter guttiformis</name>
    <dbReference type="NCBI Taxonomy" id="74349"/>
    <lineage>
        <taxon>Bacteria</taxon>
        <taxon>Pseudomonadati</taxon>
        <taxon>Pseudomonadota</taxon>
        <taxon>Alphaproteobacteria</taxon>
        <taxon>Rhodobacterales</taxon>
        <taxon>Roseobacteraceae</taxon>
        <taxon>Sulfitobacter</taxon>
    </lineage>
</organism>
<dbReference type="PANTHER" id="PTHR34203:SF15">
    <property type="entry name" value="SLL1173 PROTEIN"/>
    <property type="match status" value="1"/>
</dbReference>
<dbReference type="GO" id="GO:0032259">
    <property type="term" value="P:methylation"/>
    <property type="evidence" value="ECO:0007669"/>
    <property type="project" value="UniProtKB-KW"/>
</dbReference>
<dbReference type="InterPro" id="IPR052514">
    <property type="entry name" value="SAM-dependent_MTase"/>
</dbReference>
<dbReference type="InterPro" id="IPR029063">
    <property type="entry name" value="SAM-dependent_MTases_sf"/>
</dbReference>
<gene>
    <name evidence="2" type="ORF">C8N30_2040</name>
</gene>
<dbReference type="Pfam" id="PF05050">
    <property type="entry name" value="Methyltransf_21"/>
    <property type="match status" value="1"/>
</dbReference>
<dbReference type="NCBIfam" id="TIGR01444">
    <property type="entry name" value="fkbM_fam"/>
    <property type="match status" value="1"/>
</dbReference>
<dbReference type="Gene3D" id="3.40.50.150">
    <property type="entry name" value="Vaccinia Virus protein VP39"/>
    <property type="match status" value="1"/>
</dbReference>
<accession>A0A420DT16</accession>
<name>A0A420DT16_9RHOB</name>
<keyword evidence="3" id="KW-1185">Reference proteome</keyword>
<dbReference type="EMBL" id="RAQK01000001">
    <property type="protein sequence ID" value="RKE97436.1"/>
    <property type="molecule type" value="Genomic_DNA"/>
</dbReference>
<dbReference type="GO" id="GO:0008168">
    <property type="term" value="F:methyltransferase activity"/>
    <property type="evidence" value="ECO:0007669"/>
    <property type="project" value="UniProtKB-KW"/>
</dbReference>
<evidence type="ECO:0000313" key="3">
    <source>
        <dbReference type="Proteomes" id="UP000284407"/>
    </source>
</evidence>
<evidence type="ECO:0000259" key="1">
    <source>
        <dbReference type="Pfam" id="PF05050"/>
    </source>
</evidence>
<reference evidence="2 3" key="1">
    <citation type="submission" date="2018-09" db="EMBL/GenBank/DDBJ databases">
        <title>Genomic Encyclopedia of Archaeal and Bacterial Type Strains, Phase II (KMG-II): from individual species to whole genera.</title>
        <authorList>
            <person name="Goeker M."/>
        </authorList>
    </citation>
    <scope>NUCLEOTIDE SEQUENCE [LARGE SCALE GENOMIC DNA]</scope>
    <source>
        <strain evidence="2 3">DSM 11458</strain>
    </source>
</reference>
<dbReference type="AlphaFoldDB" id="A0A420DT16"/>
<dbReference type="STRING" id="1443111.Z949_4073"/>
<protein>
    <submittedName>
        <fullName evidence="2">FkbM family methyltransferase</fullName>
    </submittedName>
</protein>
<dbReference type="Proteomes" id="UP000284407">
    <property type="component" value="Unassembled WGS sequence"/>
</dbReference>
<dbReference type="OrthoDB" id="9812600at2"/>
<comment type="caution">
    <text evidence="2">The sequence shown here is derived from an EMBL/GenBank/DDBJ whole genome shotgun (WGS) entry which is preliminary data.</text>
</comment>
<evidence type="ECO:0000313" key="2">
    <source>
        <dbReference type="EMBL" id="RKE97436.1"/>
    </source>
</evidence>
<keyword evidence="2" id="KW-0808">Transferase</keyword>
<dbReference type="RefSeq" id="WP_025064359.1">
    <property type="nucleotide sequence ID" value="NZ_RAQK01000001.1"/>
</dbReference>
<proteinExistence type="predicted"/>
<dbReference type="PANTHER" id="PTHR34203">
    <property type="entry name" value="METHYLTRANSFERASE, FKBM FAMILY PROTEIN"/>
    <property type="match status" value="1"/>
</dbReference>
<feature type="domain" description="Methyltransferase FkbM" evidence="1">
    <location>
        <begin position="62"/>
        <end position="212"/>
    </location>
</feature>
<keyword evidence="2" id="KW-0489">Methyltransferase</keyword>